<reference evidence="2 3" key="1">
    <citation type="journal article" date="2015" name="Nature">
        <title>rRNA introns, odd ribosomes, and small enigmatic genomes across a large radiation of phyla.</title>
        <authorList>
            <person name="Brown C.T."/>
            <person name="Hug L.A."/>
            <person name="Thomas B.C."/>
            <person name="Sharon I."/>
            <person name="Castelle C.J."/>
            <person name="Singh A."/>
            <person name="Wilkins M.J."/>
            <person name="Williams K.H."/>
            <person name="Banfield J.F."/>
        </authorList>
    </citation>
    <scope>NUCLEOTIDE SEQUENCE [LARGE SCALE GENOMIC DNA]</scope>
</reference>
<protein>
    <submittedName>
        <fullName evidence="2">Uncharacterized protein</fullName>
    </submittedName>
</protein>
<sequence>MSCKKNFAKLFLLFFSVYSYSIIIWLIIGIARYKIKFYTSFKFNSNTP</sequence>
<name>A0A0G1YES3_9BACT</name>
<organism evidence="2 3">
    <name type="scientific">Candidatus Magasanikbacteria bacterium GW2011_GWA2_56_11</name>
    <dbReference type="NCBI Taxonomy" id="1619044"/>
    <lineage>
        <taxon>Bacteria</taxon>
        <taxon>Candidatus Magasanikiibacteriota</taxon>
    </lineage>
</organism>
<dbReference type="AlphaFoldDB" id="A0A0G1YES3"/>
<keyword evidence="1" id="KW-1133">Transmembrane helix</keyword>
<comment type="caution">
    <text evidence="2">The sequence shown here is derived from an EMBL/GenBank/DDBJ whole genome shotgun (WGS) entry which is preliminary data.</text>
</comment>
<gene>
    <name evidence="2" type="ORF">UY92_C0014G0041</name>
</gene>
<feature type="transmembrane region" description="Helical" evidence="1">
    <location>
        <begin position="12"/>
        <end position="33"/>
    </location>
</feature>
<evidence type="ECO:0000313" key="2">
    <source>
        <dbReference type="EMBL" id="KKW41716.1"/>
    </source>
</evidence>
<accession>A0A0G1YES3</accession>
<evidence type="ECO:0000256" key="1">
    <source>
        <dbReference type="SAM" id="Phobius"/>
    </source>
</evidence>
<dbReference type="EMBL" id="LCRX01000014">
    <property type="protein sequence ID" value="KKW41716.1"/>
    <property type="molecule type" value="Genomic_DNA"/>
</dbReference>
<proteinExistence type="predicted"/>
<evidence type="ECO:0000313" key="3">
    <source>
        <dbReference type="Proteomes" id="UP000033870"/>
    </source>
</evidence>
<dbReference type="Proteomes" id="UP000033870">
    <property type="component" value="Unassembled WGS sequence"/>
</dbReference>
<keyword evidence="1" id="KW-0472">Membrane</keyword>
<keyword evidence="1" id="KW-0812">Transmembrane</keyword>